<evidence type="ECO:0000256" key="2">
    <source>
        <dbReference type="SAM" id="SignalP"/>
    </source>
</evidence>
<accession>A0A427XJJ0</accession>
<comment type="caution">
    <text evidence="3">The sequence shown here is derived from an EMBL/GenBank/DDBJ whole genome shotgun (WGS) entry which is preliminary data.</text>
</comment>
<feature type="chain" id="PRO_5019270198" evidence="2">
    <location>
        <begin position="25"/>
        <end position="153"/>
    </location>
</feature>
<keyword evidence="1" id="KW-0812">Transmembrane</keyword>
<proteinExistence type="predicted"/>
<dbReference type="Proteomes" id="UP000279236">
    <property type="component" value="Unassembled WGS sequence"/>
</dbReference>
<gene>
    <name evidence="3" type="ORF">EHS24_001876</name>
</gene>
<evidence type="ECO:0000313" key="4">
    <source>
        <dbReference type="Proteomes" id="UP000279236"/>
    </source>
</evidence>
<keyword evidence="1" id="KW-0472">Membrane</keyword>
<evidence type="ECO:0000313" key="3">
    <source>
        <dbReference type="EMBL" id="RSH78953.1"/>
    </source>
</evidence>
<dbReference type="AlphaFoldDB" id="A0A427XJJ0"/>
<feature type="transmembrane region" description="Helical" evidence="1">
    <location>
        <begin position="57"/>
        <end position="79"/>
    </location>
</feature>
<sequence length="153" mass="16362">MGLCAGLPFLLFLLAAGHLGLAAATPVRLQPQTIGAIASFGGFEVYSYDDAYEFDPMMPLVLLVIGASAAILVMVLMSYQPLRDPETHPLHHPAPKRMSFLKVSGRVRPPTPAALEEMVGGPPLGVIDEHAEYCYNVSAAATRLNTGSRRSSK</sequence>
<reference evidence="3 4" key="1">
    <citation type="submission" date="2018-11" db="EMBL/GenBank/DDBJ databases">
        <title>Genome sequence of Apiotrichum porosum DSM 27194.</title>
        <authorList>
            <person name="Aliyu H."/>
            <person name="Gorte O."/>
            <person name="Ochsenreither K."/>
        </authorList>
    </citation>
    <scope>NUCLEOTIDE SEQUENCE [LARGE SCALE GENOMIC DNA]</scope>
    <source>
        <strain evidence="3 4">DSM 27194</strain>
    </source>
</reference>
<keyword evidence="2" id="KW-0732">Signal</keyword>
<evidence type="ECO:0000256" key="1">
    <source>
        <dbReference type="SAM" id="Phobius"/>
    </source>
</evidence>
<dbReference type="EMBL" id="RSCE01000011">
    <property type="protein sequence ID" value="RSH78953.1"/>
    <property type="molecule type" value="Genomic_DNA"/>
</dbReference>
<keyword evidence="4" id="KW-1185">Reference proteome</keyword>
<keyword evidence="1" id="KW-1133">Transmembrane helix</keyword>
<feature type="signal peptide" evidence="2">
    <location>
        <begin position="1"/>
        <end position="24"/>
    </location>
</feature>
<dbReference type="RefSeq" id="XP_028474100.1">
    <property type="nucleotide sequence ID" value="XM_028617637.1"/>
</dbReference>
<protein>
    <submittedName>
        <fullName evidence="3">Uncharacterized protein</fullName>
    </submittedName>
</protein>
<organism evidence="3 4">
    <name type="scientific">Apiotrichum porosum</name>
    <dbReference type="NCBI Taxonomy" id="105984"/>
    <lineage>
        <taxon>Eukaryota</taxon>
        <taxon>Fungi</taxon>
        <taxon>Dikarya</taxon>
        <taxon>Basidiomycota</taxon>
        <taxon>Agaricomycotina</taxon>
        <taxon>Tremellomycetes</taxon>
        <taxon>Trichosporonales</taxon>
        <taxon>Trichosporonaceae</taxon>
        <taxon>Apiotrichum</taxon>
    </lineage>
</organism>
<dbReference type="GeneID" id="39586419"/>
<name>A0A427XJJ0_9TREE</name>